<keyword evidence="2" id="KW-1185">Reference proteome</keyword>
<dbReference type="Proteomes" id="UP000005204">
    <property type="component" value="Unassembled WGS sequence"/>
</dbReference>
<protein>
    <submittedName>
        <fullName evidence="1">Uncharacterized protein</fullName>
    </submittedName>
</protein>
<evidence type="ECO:0000313" key="2">
    <source>
        <dbReference type="Proteomes" id="UP000005204"/>
    </source>
</evidence>
<accession>A0A8R2M728</accession>
<proteinExistence type="predicted"/>
<organism evidence="1 2">
    <name type="scientific">Bombyx mori</name>
    <name type="common">Silk moth</name>
    <dbReference type="NCBI Taxonomy" id="7091"/>
    <lineage>
        <taxon>Eukaryota</taxon>
        <taxon>Metazoa</taxon>
        <taxon>Ecdysozoa</taxon>
        <taxon>Arthropoda</taxon>
        <taxon>Hexapoda</taxon>
        <taxon>Insecta</taxon>
        <taxon>Pterygota</taxon>
        <taxon>Neoptera</taxon>
        <taxon>Endopterygota</taxon>
        <taxon>Lepidoptera</taxon>
        <taxon>Glossata</taxon>
        <taxon>Ditrysia</taxon>
        <taxon>Bombycoidea</taxon>
        <taxon>Bombycidae</taxon>
        <taxon>Bombycinae</taxon>
        <taxon>Bombyx</taxon>
    </lineage>
</organism>
<evidence type="ECO:0000313" key="1">
    <source>
        <dbReference type="EnsemblMetazoa" id="XP_037875933.1"/>
    </source>
</evidence>
<reference evidence="1" key="2">
    <citation type="submission" date="2022-06" db="UniProtKB">
        <authorList>
            <consortium name="EnsemblMetazoa"/>
        </authorList>
    </citation>
    <scope>IDENTIFICATION</scope>
    <source>
        <strain evidence="1">p50T (Dazao)</strain>
    </source>
</reference>
<reference evidence="2" key="1">
    <citation type="journal article" date="2008" name="Insect Biochem. Mol. Biol.">
        <title>The genome of a lepidopteran model insect, the silkworm Bombyx mori.</title>
        <authorList>
            <consortium name="International Silkworm Genome Consortium"/>
        </authorList>
    </citation>
    <scope>NUCLEOTIDE SEQUENCE [LARGE SCALE GENOMIC DNA]</scope>
    <source>
        <strain evidence="2">p50T</strain>
    </source>
</reference>
<dbReference type="AlphaFoldDB" id="A0A8R2M728"/>
<dbReference type="PANTHER" id="PTHR46704">
    <property type="entry name" value="CXC DOMAIN-CONTAINING PROTEIN-RELATED"/>
    <property type="match status" value="1"/>
</dbReference>
<name>A0A8R2M728_BOMMO</name>
<sequence length="434" mass="49906">MDYKKKKKVQVGGKIQEIKIQRDLFGRMLGISMDFNVDISKILSYPITSVPLSMCHLDDAICKTDKSALMKCLEKEVQHEQPHHIDVIIIDGFFLLHTMKNVPKTFGNISKKLLQMATQFQASRINVIFDQYFTPSIKDYEHSQRLESAQLEYSITGPEQIRPSDFAKELINLNFKEALVNFFISHWATDEVMPFIGNKTIYINFRKCHSFTVDNSNKVVSRIDEELSCPAHEEADTKIVYHACNINFPAEIVIRSADTDIAAIMLGNMHHLKSDTVVWMLTGTGNNLRYVDLTKIHAELGQLICQSLPGFHAITGCHFNPALFRKGKLRPYKILKKDPEYQEAFKNFGNNELIENLNHQQNIFNIIQRFICNVYNVTNVIDVDAARLQIFIDSYTVSDVNEAFDRKKLRNFDASNLPPCKSELLQQFLRANYI</sequence>
<dbReference type="PANTHER" id="PTHR46704:SF9">
    <property type="entry name" value="BHLH DOMAIN-CONTAINING PROTEIN"/>
    <property type="match status" value="1"/>
</dbReference>
<dbReference type="EnsemblMetazoa" id="XM_038020005.1">
    <property type="protein sequence ID" value="XP_037875933.1"/>
    <property type="gene ID" value="LOC105842686"/>
</dbReference>